<evidence type="ECO:0000256" key="10">
    <source>
        <dbReference type="HAMAP-Rule" id="MF_00051"/>
    </source>
</evidence>
<keyword evidence="8 10" id="KW-0808">Transferase</keyword>
<evidence type="ECO:0000256" key="8">
    <source>
        <dbReference type="ARBA" id="ARBA00022679"/>
    </source>
</evidence>
<feature type="binding site" evidence="10">
    <location>
        <position position="112"/>
    </location>
    <ligand>
        <name>(6S)-5,6,7,8-tetrahydrofolate</name>
        <dbReference type="ChEBI" id="CHEBI:57453"/>
    </ligand>
</feature>
<evidence type="ECO:0000313" key="14">
    <source>
        <dbReference type="Proteomes" id="UP000289269"/>
    </source>
</evidence>
<dbReference type="InterPro" id="IPR001085">
    <property type="entry name" value="Ser_HO-MeTrfase"/>
</dbReference>
<dbReference type="GO" id="GO:0005829">
    <property type="term" value="C:cytosol"/>
    <property type="evidence" value="ECO:0007669"/>
    <property type="project" value="TreeGrafter"/>
</dbReference>
<comment type="subcellular location">
    <subcellularLocation>
        <location evidence="2 10">Cytoplasm</location>
    </subcellularLocation>
</comment>
<dbReference type="PIRSF" id="PIRSF000412">
    <property type="entry name" value="SHMT"/>
    <property type="match status" value="1"/>
</dbReference>
<evidence type="ECO:0000313" key="13">
    <source>
        <dbReference type="EMBL" id="RWZ78012.1"/>
    </source>
</evidence>
<dbReference type="HAMAP" id="MF_00051">
    <property type="entry name" value="SHMT"/>
    <property type="match status" value="1"/>
</dbReference>
<evidence type="ECO:0000256" key="7">
    <source>
        <dbReference type="ARBA" id="ARBA00022605"/>
    </source>
</evidence>
<keyword evidence="14" id="KW-1185">Reference proteome</keyword>
<dbReference type="EC" id="2.1.2.1" evidence="10"/>
<dbReference type="NCBIfam" id="NF000586">
    <property type="entry name" value="PRK00011.1"/>
    <property type="match status" value="1"/>
</dbReference>
<evidence type="ECO:0000259" key="12">
    <source>
        <dbReference type="Pfam" id="PF00464"/>
    </source>
</evidence>
<dbReference type="EMBL" id="SCKW01000049">
    <property type="protein sequence ID" value="RWZ78012.1"/>
    <property type="molecule type" value="Genomic_DNA"/>
</dbReference>
<dbReference type="Gene3D" id="3.40.640.10">
    <property type="entry name" value="Type I PLP-dependent aspartate aminotransferase-like (Major domain)"/>
    <property type="match status" value="1"/>
</dbReference>
<comment type="caution">
    <text evidence="10">Lacks conserved residue(s) required for the propagation of feature annotation.</text>
</comment>
<keyword evidence="5 10" id="KW-0963">Cytoplasm</keyword>
<dbReference type="UniPathway" id="UPA00193"/>
<feature type="site" description="Plays an important role in substrate specificity" evidence="10">
    <location>
        <position position="222"/>
    </location>
</feature>
<evidence type="ECO:0000256" key="4">
    <source>
        <dbReference type="ARBA" id="ARBA00011738"/>
    </source>
</evidence>
<dbReference type="GO" id="GO:0004372">
    <property type="term" value="F:glycine hydroxymethyltransferase activity"/>
    <property type="evidence" value="ECO:0007669"/>
    <property type="project" value="UniProtKB-UniRule"/>
</dbReference>
<dbReference type="SUPFAM" id="SSF53383">
    <property type="entry name" value="PLP-dependent transferases"/>
    <property type="match status" value="1"/>
</dbReference>
<dbReference type="UniPathway" id="UPA00288">
    <property type="reaction ID" value="UER01023"/>
</dbReference>
<comment type="similarity">
    <text evidence="3 10">Belongs to the SHMT family.</text>
</comment>
<dbReference type="FunFam" id="3.40.640.10:FF:000001">
    <property type="entry name" value="Serine hydroxymethyltransferase"/>
    <property type="match status" value="1"/>
</dbReference>
<reference evidence="13" key="1">
    <citation type="submission" date="2019-01" db="EMBL/GenBank/DDBJ databases">
        <title>Genomic signatures and co-occurrence patterns of the ultra-small Saccharimodia (Patescibacteria phylum) suggest a symbiotic lifestyle.</title>
        <authorList>
            <person name="Lemos L."/>
            <person name="Medeiros J."/>
            <person name="Andreote F."/>
            <person name="Fernandes G."/>
            <person name="Varani A."/>
            <person name="Oliveira G."/>
            <person name="Pylro V."/>
        </authorList>
    </citation>
    <scope>NUCLEOTIDE SEQUENCE [LARGE SCALE GENOMIC DNA]</scope>
    <source>
        <strain evidence="13">AMD01</strain>
    </source>
</reference>
<evidence type="ECO:0000256" key="6">
    <source>
        <dbReference type="ARBA" id="ARBA00022563"/>
    </source>
</evidence>
<dbReference type="PANTHER" id="PTHR11680:SF50">
    <property type="entry name" value="SERINE HYDROXYMETHYLTRANSFERASE"/>
    <property type="match status" value="1"/>
</dbReference>
<dbReference type="GO" id="GO:0030170">
    <property type="term" value="F:pyridoxal phosphate binding"/>
    <property type="evidence" value="ECO:0007669"/>
    <property type="project" value="UniProtKB-UniRule"/>
</dbReference>
<protein>
    <recommendedName>
        <fullName evidence="10">Serine hydroxymethyltransferase</fullName>
        <shortName evidence="10">SHMT</shortName>
        <shortName evidence="10">Serine methylase</shortName>
        <ecNumber evidence="10">2.1.2.1</ecNumber>
    </recommendedName>
</protein>
<feature type="binding site" evidence="10">
    <location>
        <begin position="116"/>
        <end position="118"/>
    </location>
    <ligand>
        <name>(6S)-5,6,7,8-tetrahydrofolate</name>
        <dbReference type="ChEBI" id="CHEBI:57453"/>
    </ligand>
</feature>
<dbReference type="InterPro" id="IPR019798">
    <property type="entry name" value="Ser_HO-MeTrfase_PLP_BS"/>
</dbReference>
<dbReference type="InterPro" id="IPR015421">
    <property type="entry name" value="PyrdxlP-dep_Trfase_major"/>
</dbReference>
<dbReference type="InterPro" id="IPR049943">
    <property type="entry name" value="Ser_HO-MeTrfase-like"/>
</dbReference>
<evidence type="ECO:0000256" key="11">
    <source>
        <dbReference type="PIRSR" id="PIRSR000412-50"/>
    </source>
</evidence>
<dbReference type="InterPro" id="IPR039429">
    <property type="entry name" value="SHMT-like_dom"/>
</dbReference>
<keyword evidence="9 10" id="KW-0663">Pyridoxal phosphate</keyword>
<proteinExistence type="inferred from homology"/>
<gene>
    <name evidence="10" type="primary">glyA</name>
    <name evidence="13" type="ORF">EOT04_03330</name>
</gene>
<dbReference type="Proteomes" id="UP000289269">
    <property type="component" value="Unassembled WGS sequence"/>
</dbReference>
<dbReference type="PANTHER" id="PTHR11680">
    <property type="entry name" value="SERINE HYDROXYMETHYLTRANSFERASE"/>
    <property type="match status" value="1"/>
</dbReference>
<dbReference type="Gene3D" id="3.90.1150.10">
    <property type="entry name" value="Aspartate Aminotransferase, domain 1"/>
    <property type="match status" value="1"/>
</dbReference>
<dbReference type="Pfam" id="PF00464">
    <property type="entry name" value="SHMT"/>
    <property type="match status" value="1"/>
</dbReference>
<dbReference type="InterPro" id="IPR015422">
    <property type="entry name" value="PyrdxlP-dep_Trfase_small"/>
</dbReference>
<comment type="function">
    <text evidence="10">Catalyzes the reversible interconversion of serine and glycine with tetrahydrofolate (THF) serving as the one-carbon carrier. This reaction serves as the major source of one-carbon groups required for the biosynthesis of purines, thymidylate, methionine, and other important biomolecules. Also exhibits THF-independent aldolase activity toward beta-hydroxyamino acids, producing glycine and aldehydes, via a retro-aldol mechanism.</text>
</comment>
<dbReference type="GO" id="GO:0032259">
    <property type="term" value="P:methylation"/>
    <property type="evidence" value="ECO:0007669"/>
    <property type="project" value="UniProtKB-KW"/>
</dbReference>
<sequence length="426" mass="45539">MTDQTVAKLIAQEANRQRGGLELIPSENYVSRGVLEALGSEFTNKYAEGYPGARYYGGQEFTDRVEQLAIDRAKSLFGADHANVQPHSGAPANLAVYGAWLEPGDTVLAMELSHGGHLTHGAPVTYAARLYNFVRYGMKNPDTGEIDYDQLADIALKTKPKLIIAGFSAYPRELDYGRFAEIGRAAGALLMADMAHIAGLIAGGVLANPLAAGFQVMTATTHKTLRGPRGGLILSRGQTGSPLKDPGKSINNIPVLIDRQVFPGLQGGPHMNVIAAKAVALGEAAQADFKLYCRQVLDSARALAQELSRRGFCLVTGGTDNHLILADVKKSFNIDGAEAQAALDAVGLNVNKNTVPDDPLPPFRPSGIRLGTPAVVTRGLMPEHMLQLAEWISLAVKSRQNSTALAGLRRQVDAFARQFPLPSDQP</sequence>
<comment type="pathway">
    <text evidence="10">Amino-acid biosynthesis; glycine biosynthesis; glycine from L-serine: step 1/1.</text>
</comment>
<comment type="pathway">
    <text evidence="10">One-carbon metabolism; tetrahydrofolate interconversion.</text>
</comment>
<dbReference type="AlphaFoldDB" id="A0A4Q0AFS8"/>
<evidence type="ECO:0000256" key="1">
    <source>
        <dbReference type="ARBA" id="ARBA00001933"/>
    </source>
</evidence>
<dbReference type="GO" id="GO:0019264">
    <property type="term" value="P:glycine biosynthetic process from serine"/>
    <property type="evidence" value="ECO:0007669"/>
    <property type="project" value="UniProtKB-UniRule"/>
</dbReference>
<dbReference type="GO" id="GO:0035999">
    <property type="term" value="P:tetrahydrofolate interconversion"/>
    <property type="evidence" value="ECO:0007669"/>
    <property type="project" value="UniProtKB-UniRule"/>
</dbReference>
<feature type="modified residue" description="N6-(pyridoxal phosphate)lysine" evidence="10 11">
    <location>
        <position position="223"/>
    </location>
</feature>
<dbReference type="CDD" id="cd00378">
    <property type="entry name" value="SHMT"/>
    <property type="match status" value="1"/>
</dbReference>
<accession>A0A4Q0AFS8</accession>
<evidence type="ECO:0000256" key="2">
    <source>
        <dbReference type="ARBA" id="ARBA00004496"/>
    </source>
</evidence>
<dbReference type="InterPro" id="IPR015424">
    <property type="entry name" value="PyrdxlP-dep_Trfase"/>
</dbReference>
<dbReference type="GO" id="GO:0008168">
    <property type="term" value="F:methyltransferase activity"/>
    <property type="evidence" value="ECO:0007669"/>
    <property type="project" value="UniProtKB-KW"/>
</dbReference>
<keyword evidence="7 10" id="KW-0028">Amino-acid biosynthesis</keyword>
<keyword evidence="6 10" id="KW-0554">One-carbon metabolism</keyword>
<organism evidence="13 14">
    <name type="scientific">Candidatus Chaera renei</name>
    <dbReference type="NCBI Taxonomy" id="2506947"/>
    <lineage>
        <taxon>Bacteria</taxon>
        <taxon>Candidatus Saccharimonadota</taxon>
        <taxon>Candidatus Saccharimonadia</taxon>
        <taxon>Candidatus Saccharimonadales</taxon>
        <taxon>Candidatus Saccharimonadaceae</taxon>
        <taxon>Candidatus Chaera</taxon>
    </lineage>
</organism>
<feature type="domain" description="Serine hydroxymethyltransferase-like" evidence="12">
    <location>
        <begin position="2"/>
        <end position="392"/>
    </location>
</feature>
<comment type="cofactor">
    <cofactor evidence="1 10 11">
        <name>pyridoxal 5'-phosphate</name>
        <dbReference type="ChEBI" id="CHEBI:597326"/>
    </cofactor>
</comment>
<evidence type="ECO:0000256" key="3">
    <source>
        <dbReference type="ARBA" id="ARBA00006376"/>
    </source>
</evidence>
<name>A0A4Q0AFS8_9BACT</name>
<comment type="caution">
    <text evidence="13">The sequence shown here is derived from an EMBL/GenBank/DDBJ whole genome shotgun (WGS) entry which is preliminary data.</text>
</comment>
<evidence type="ECO:0000256" key="9">
    <source>
        <dbReference type="ARBA" id="ARBA00022898"/>
    </source>
</evidence>
<dbReference type="PROSITE" id="PS00096">
    <property type="entry name" value="SHMT"/>
    <property type="match status" value="1"/>
</dbReference>
<evidence type="ECO:0000256" key="5">
    <source>
        <dbReference type="ARBA" id="ARBA00022490"/>
    </source>
</evidence>
<comment type="catalytic activity">
    <reaction evidence="10">
        <text>(6R)-5,10-methylene-5,6,7,8-tetrahydrofolate + glycine + H2O = (6S)-5,6,7,8-tetrahydrofolate + L-serine</text>
        <dbReference type="Rhea" id="RHEA:15481"/>
        <dbReference type="ChEBI" id="CHEBI:15377"/>
        <dbReference type="ChEBI" id="CHEBI:15636"/>
        <dbReference type="ChEBI" id="CHEBI:33384"/>
        <dbReference type="ChEBI" id="CHEBI:57305"/>
        <dbReference type="ChEBI" id="CHEBI:57453"/>
        <dbReference type="EC" id="2.1.2.1"/>
    </reaction>
</comment>
<comment type="subunit">
    <text evidence="4 10">Homodimer.</text>
</comment>